<feature type="domain" description="TNFR-Cys" evidence="3">
    <location>
        <begin position="43"/>
        <end position="85"/>
    </location>
</feature>
<keyword evidence="2" id="KW-0812">Transmembrane</keyword>
<dbReference type="PRINTS" id="PR01680">
    <property type="entry name" value="TNFACTORR6"/>
</dbReference>
<reference evidence="5" key="1">
    <citation type="submission" date="2025-08" db="UniProtKB">
        <authorList>
            <consortium name="RefSeq"/>
        </authorList>
    </citation>
    <scope>IDENTIFICATION</scope>
</reference>
<dbReference type="GO" id="GO:0006915">
    <property type="term" value="P:apoptotic process"/>
    <property type="evidence" value="ECO:0007669"/>
    <property type="project" value="InterPro"/>
</dbReference>
<dbReference type="GO" id="GO:0002720">
    <property type="term" value="P:positive regulation of cytokine production involved in immune response"/>
    <property type="evidence" value="ECO:0007669"/>
    <property type="project" value="TreeGrafter"/>
</dbReference>
<accession>A0A6J2W9S7</accession>
<dbReference type="PANTHER" id="PTHR46838:SF1">
    <property type="entry name" value="TUMOR NECROSIS FACTOR RECEPTOR SUPERFAMILY MEMBER 14"/>
    <property type="match status" value="1"/>
</dbReference>
<feature type="repeat" description="TNFR-Cys" evidence="1">
    <location>
        <begin position="7"/>
        <end position="41"/>
    </location>
</feature>
<dbReference type="PANTHER" id="PTHR46838">
    <property type="entry name" value="TUMOR NECROSIS FACTOR RECEPTOR SUPERFAMILY MEMBER 14"/>
    <property type="match status" value="1"/>
</dbReference>
<feature type="disulfide bond" evidence="1">
    <location>
        <begin position="20"/>
        <end position="33"/>
    </location>
</feature>
<evidence type="ECO:0000256" key="1">
    <source>
        <dbReference type="PROSITE-ProRule" id="PRU00206"/>
    </source>
</evidence>
<keyword evidence="2" id="KW-0472">Membrane</keyword>
<dbReference type="AlphaFoldDB" id="A0A6J2W9S7"/>
<dbReference type="GO" id="GO:0050830">
    <property type="term" value="P:defense response to Gram-positive bacterium"/>
    <property type="evidence" value="ECO:0007669"/>
    <property type="project" value="TreeGrafter"/>
</dbReference>
<dbReference type="Pfam" id="PF00020">
    <property type="entry name" value="TNFR_c6"/>
    <property type="match status" value="2"/>
</dbReference>
<dbReference type="CDD" id="cd13405">
    <property type="entry name" value="TNFRSF14_teleost"/>
    <property type="match status" value="1"/>
</dbReference>
<dbReference type="GO" id="GO:0004888">
    <property type="term" value="F:transmembrane signaling receptor activity"/>
    <property type="evidence" value="ECO:0007669"/>
    <property type="project" value="InterPro"/>
</dbReference>
<evidence type="ECO:0000259" key="3">
    <source>
        <dbReference type="PROSITE" id="PS50050"/>
    </source>
</evidence>
<feature type="repeat" description="TNFR-Cys" evidence="1">
    <location>
        <begin position="43"/>
        <end position="85"/>
    </location>
</feature>
<dbReference type="SMART" id="SM00208">
    <property type="entry name" value="TNFR"/>
    <property type="match status" value="4"/>
</dbReference>
<dbReference type="GO" id="GO:0007165">
    <property type="term" value="P:signal transduction"/>
    <property type="evidence" value="ECO:0007669"/>
    <property type="project" value="InterPro"/>
</dbReference>
<dbReference type="GO" id="GO:0050829">
    <property type="term" value="P:defense response to Gram-negative bacterium"/>
    <property type="evidence" value="ECO:0007669"/>
    <property type="project" value="TreeGrafter"/>
</dbReference>
<evidence type="ECO:0000256" key="2">
    <source>
        <dbReference type="SAM" id="Phobius"/>
    </source>
</evidence>
<dbReference type="PROSITE" id="PS50050">
    <property type="entry name" value="TNFR_NGFR_2"/>
    <property type="match status" value="2"/>
</dbReference>
<evidence type="ECO:0000313" key="5">
    <source>
        <dbReference type="RefSeq" id="XP_030641099.1"/>
    </source>
</evidence>
<keyword evidence="1" id="KW-1015">Disulfide bond</keyword>
<dbReference type="InterPro" id="IPR008063">
    <property type="entry name" value="Fas_rcpt"/>
</dbReference>
<dbReference type="Proteomes" id="UP000504632">
    <property type="component" value="Chromosome 9"/>
</dbReference>
<proteinExistence type="predicted"/>
<gene>
    <name evidence="5" type="primary">LOC115821411</name>
</gene>
<keyword evidence="4" id="KW-1185">Reference proteome</keyword>
<dbReference type="GeneID" id="115821411"/>
<dbReference type="SMART" id="SM01411">
    <property type="entry name" value="Ephrin_rec_like"/>
    <property type="match status" value="2"/>
</dbReference>
<dbReference type="SUPFAM" id="SSF57586">
    <property type="entry name" value="TNF receptor-like"/>
    <property type="match status" value="2"/>
</dbReference>
<evidence type="ECO:0000313" key="4">
    <source>
        <dbReference type="Proteomes" id="UP000504632"/>
    </source>
</evidence>
<organism evidence="4 5">
    <name type="scientific">Chanos chanos</name>
    <name type="common">Milkfish</name>
    <name type="synonym">Mugil chanos</name>
    <dbReference type="NCBI Taxonomy" id="29144"/>
    <lineage>
        <taxon>Eukaryota</taxon>
        <taxon>Metazoa</taxon>
        <taxon>Chordata</taxon>
        <taxon>Craniata</taxon>
        <taxon>Vertebrata</taxon>
        <taxon>Euteleostomi</taxon>
        <taxon>Actinopterygii</taxon>
        <taxon>Neopterygii</taxon>
        <taxon>Teleostei</taxon>
        <taxon>Ostariophysi</taxon>
        <taxon>Gonorynchiformes</taxon>
        <taxon>Chanidae</taxon>
        <taxon>Chanos</taxon>
    </lineage>
</organism>
<dbReference type="OrthoDB" id="10031141at2759"/>
<dbReference type="RefSeq" id="XP_030641099.1">
    <property type="nucleotide sequence ID" value="XM_030785239.1"/>
</dbReference>
<dbReference type="GO" id="GO:0006955">
    <property type="term" value="P:immune response"/>
    <property type="evidence" value="ECO:0007669"/>
    <property type="project" value="InterPro"/>
</dbReference>
<name>A0A6J2W9S7_CHACN</name>
<dbReference type="GO" id="GO:0009897">
    <property type="term" value="C:external side of plasma membrane"/>
    <property type="evidence" value="ECO:0007669"/>
    <property type="project" value="TreeGrafter"/>
</dbReference>
<feature type="disulfide bond" evidence="1">
    <location>
        <begin position="23"/>
        <end position="41"/>
    </location>
</feature>
<dbReference type="GO" id="GO:2000406">
    <property type="term" value="P:positive regulation of T cell migration"/>
    <property type="evidence" value="ECO:0007669"/>
    <property type="project" value="TreeGrafter"/>
</dbReference>
<feature type="domain" description="TNFR-Cys" evidence="3">
    <location>
        <begin position="7"/>
        <end position="41"/>
    </location>
</feature>
<dbReference type="FunFam" id="2.10.50.10:FF:000007">
    <property type="entry name" value="TNF receptor superfamily member 14"/>
    <property type="match status" value="1"/>
</dbReference>
<comment type="caution">
    <text evidence="1">Lacks conserved residue(s) required for the propagation of feature annotation.</text>
</comment>
<dbReference type="FunFam" id="2.10.50.10:FF:000088">
    <property type="entry name" value="Si:ch211-261n11.7"/>
    <property type="match status" value="1"/>
</dbReference>
<dbReference type="PROSITE" id="PS00652">
    <property type="entry name" value="TNFR_NGFR_1"/>
    <property type="match status" value="2"/>
</dbReference>
<keyword evidence="2" id="KW-1133">Transmembrane helix</keyword>
<dbReference type="Gene3D" id="2.10.50.10">
    <property type="entry name" value="Tumor Necrosis Factor Receptor, subunit A, domain 2"/>
    <property type="match status" value="3"/>
</dbReference>
<protein>
    <submittedName>
        <fullName evidence="5">Tumor necrosis factor receptor superfamily member 14-like</fullName>
    </submittedName>
</protein>
<feature type="disulfide bond" evidence="1">
    <location>
        <begin position="44"/>
        <end position="59"/>
    </location>
</feature>
<dbReference type="InParanoid" id="A0A6J2W9S7"/>
<sequence length="201" mass="21385">METLLPSCRQDEYEINGQCCPLCNPGQHVLRHCTETTSTTCVLCPASTYIDKPSGLTACLQCTVCDPGNRLKTKVLCTSTSNTICEALQGYYCIDSYKQSCREAIRHSNCLPGQYISQKGTALTDTVCVDCVNGTYSDGSITSCKPHTECESKGLSTARPGTASSDAECTGNPHLIPLAVGLSIGVLVLAGVITSSRMKMP</sequence>
<feature type="transmembrane region" description="Helical" evidence="2">
    <location>
        <begin position="175"/>
        <end position="194"/>
    </location>
</feature>
<dbReference type="GO" id="GO:0046642">
    <property type="term" value="P:negative regulation of alpha-beta T cell proliferation"/>
    <property type="evidence" value="ECO:0007669"/>
    <property type="project" value="TreeGrafter"/>
</dbReference>
<dbReference type="InterPro" id="IPR001368">
    <property type="entry name" value="TNFR/NGFR_Cys_rich_reg"/>
</dbReference>